<dbReference type="STRING" id="1064592.G0V831"/>
<dbReference type="OMA" id="IDIEYHQ"/>
<name>G0V831_NAUCA</name>
<evidence type="ECO:0000256" key="3">
    <source>
        <dbReference type="RuleBase" id="RU003616"/>
    </source>
</evidence>
<dbReference type="eggNOG" id="KOG0710">
    <property type="taxonomic scope" value="Eukaryota"/>
</dbReference>
<evidence type="ECO:0000256" key="2">
    <source>
        <dbReference type="PROSITE-ProRule" id="PRU00285"/>
    </source>
</evidence>
<dbReference type="FunCoup" id="G0V831">
    <property type="interactions" value="1322"/>
</dbReference>
<evidence type="ECO:0000259" key="5">
    <source>
        <dbReference type="PROSITE" id="PS01031"/>
    </source>
</evidence>
<evidence type="ECO:0000256" key="1">
    <source>
        <dbReference type="ARBA" id="ARBA00023016"/>
    </source>
</evidence>
<dbReference type="AlphaFoldDB" id="G0V831"/>
<dbReference type="InterPro" id="IPR008978">
    <property type="entry name" value="HSP20-like_chaperone"/>
</dbReference>
<dbReference type="FunFam" id="2.60.40.790:FF:000065">
    <property type="entry name" value="Heat shock protein"/>
    <property type="match status" value="1"/>
</dbReference>
<keyword evidence="1" id="KW-0346">Stress response</keyword>
<dbReference type="EMBL" id="HE576752">
    <property type="protein sequence ID" value="CCC67629.1"/>
    <property type="molecule type" value="Genomic_DNA"/>
</dbReference>
<dbReference type="KEGG" id="ncs:NCAS_0A10710"/>
<dbReference type="InterPro" id="IPR002068">
    <property type="entry name" value="A-crystallin/Hsp20_dom"/>
</dbReference>
<feature type="domain" description="SHSP" evidence="5">
    <location>
        <begin position="81"/>
        <end position="204"/>
    </location>
</feature>
<dbReference type="CDD" id="cd06464">
    <property type="entry name" value="ACD_sHsps-like"/>
    <property type="match status" value="1"/>
</dbReference>
<dbReference type="PROSITE" id="PS01031">
    <property type="entry name" value="SHSP"/>
    <property type="match status" value="1"/>
</dbReference>
<evidence type="ECO:0000313" key="7">
    <source>
        <dbReference type="Proteomes" id="UP000001640"/>
    </source>
</evidence>
<dbReference type="InterPro" id="IPR031107">
    <property type="entry name" value="Small_HSP"/>
</dbReference>
<reference key="2">
    <citation type="submission" date="2011-08" db="EMBL/GenBank/DDBJ databases">
        <title>Genome sequence of Naumovozyma castellii.</title>
        <authorList>
            <person name="Gordon J.L."/>
            <person name="Armisen D."/>
            <person name="Proux-Wera E."/>
            <person name="OhEigeartaigh S.S."/>
            <person name="Byrne K.P."/>
            <person name="Wolfe K.H."/>
        </authorList>
    </citation>
    <scope>NUCLEOTIDE SEQUENCE</scope>
    <source>
        <strain>Type strain:CBS 4309</strain>
    </source>
</reference>
<dbReference type="GeneID" id="96901108"/>
<dbReference type="PANTHER" id="PTHR11527">
    <property type="entry name" value="HEAT-SHOCK PROTEIN 20 FAMILY MEMBER"/>
    <property type="match status" value="1"/>
</dbReference>
<comment type="similarity">
    <text evidence="2 3">Belongs to the small heat shock protein (HSP20) family.</text>
</comment>
<dbReference type="InParanoid" id="G0V831"/>
<dbReference type="GO" id="GO:0006457">
    <property type="term" value="P:protein folding"/>
    <property type="evidence" value="ECO:0007669"/>
    <property type="project" value="UniProtKB-ARBA"/>
</dbReference>
<evidence type="ECO:0000313" key="6">
    <source>
        <dbReference type="EMBL" id="CCC67629.1"/>
    </source>
</evidence>
<feature type="compositionally biased region" description="Basic and acidic residues" evidence="4">
    <location>
        <begin position="189"/>
        <end position="198"/>
    </location>
</feature>
<dbReference type="SUPFAM" id="SSF49764">
    <property type="entry name" value="HSP20-like chaperones"/>
    <property type="match status" value="1"/>
</dbReference>
<proteinExistence type="inferred from homology"/>
<dbReference type="Gene3D" id="2.60.40.790">
    <property type="match status" value="1"/>
</dbReference>
<evidence type="ECO:0000256" key="4">
    <source>
        <dbReference type="SAM" id="MobiDB-lite"/>
    </source>
</evidence>
<gene>
    <name evidence="6" type="primary">NCAS0A10710</name>
    <name evidence="6" type="ordered locus">NCAS_0A10710</name>
</gene>
<dbReference type="Proteomes" id="UP000001640">
    <property type="component" value="Chromosome 1"/>
</dbReference>
<reference evidence="7" key="1">
    <citation type="journal article" date="2011" name="Proc. Natl. Acad. Sci. U.S.A.">
        <title>Evolutionary erosion of yeast sex chromosomes by mating-type switching accidents.</title>
        <authorList>
            <person name="Gordon J.L."/>
            <person name="Armisen D."/>
            <person name="Proux-Wera E."/>
            <person name="Oheigeartaigh S.S."/>
            <person name="Byrne K.P."/>
            <person name="Wolfe K.H."/>
        </authorList>
    </citation>
    <scope>NUCLEOTIDE SEQUENCE [LARGE SCALE GENOMIC DNA]</scope>
    <source>
        <strain evidence="7">ATCC 76901 / BCRC 22586 / CBS 4309 / NBRC 1992 / NRRL Y-12630</strain>
    </source>
</reference>
<sequence>MSFNSPFFHFFDTINNDVDYFNRMLDNSYPEKRQRLIGGNEAPKASDRQLAKANVGTDIDPFGPLDNWFDNDLSLFPTNFASSTAVAVPVDILDHEKNYELKITVPGVKSKKDIDLEYHKNKNQIIVSGEVPSTATEENKQKIKVKERASGKFKRVIALPDYPPIDADNIKADYSSGVLTLTVPKLKPKKGEKDHVQKIEISSEESWGN</sequence>
<protein>
    <recommendedName>
        <fullName evidence="5">SHSP domain-containing protein</fullName>
    </recommendedName>
</protein>
<dbReference type="HOGENOM" id="CLU_046737_12_0_1"/>
<keyword evidence="7" id="KW-1185">Reference proteome</keyword>
<feature type="region of interest" description="Disordered" evidence="4">
    <location>
        <begin position="189"/>
        <end position="209"/>
    </location>
</feature>
<accession>G0V831</accession>
<dbReference type="OrthoDB" id="5511210at2759"/>
<dbReference type="Pfam" id="PF00011">
    <property type="entry name" value="HSP20"/>
    <property type="match status" value="1"/>
</dbReference>
<dbReference type="RefSeq" id="XP_003674010.1">
    <property type="nucleotide sequence ID" value="XM_003673962.1"/>
</dbReference>
<organism evidence="6 7">
    <name type="scientific">Naumovozyma castellii</name>
    <name type="common">Yeast</name>
    <name type="synonym">Saccharomyces castellii</name>
    <dbReference type="NCBI Taxonomy" id="27288"/>
    <lineage>
        <taxon>Eukaryota</taxon>
        <taxon>Fungi</taxon>
        <taxon>Dikarya</taxon>
        <taxon>Ascomycota</taxon>
        <taxon>Saccharomycotina</taxon>
        <taxon>Saccharomycetes</taxon>
        <taxon>Saccharomycetales</taxon>
        <taxon>Saccharomycetaceae</taxon>
        <taxon>Naumovozyma</taxon>
    </lineage>
</organism>